<dbReference type="Gene3D" id="3.30.70.270">
    <property type="match status" value="1"/>
</dbReference>
<dbReference type="InterPro" id="IPR050951">
    <property type="entry name" value="Retrovirus_Pol_polyprotein"/>
</dbReference>
<evidence type="ECO:0000259" key="2">
    <source>
        <dbReference type="Pfam" id="PF00078"/>
    </source>
</evidence>
<dbReference type="Pfam" id="PF00078">
    <property type="entry name" value="RVT_1"/>
    <property type="match status" value="1"/>
</dbReference>
<dbReference type="Proteomes" id="UP000499080">
    <property type="component" value="Unassembled WGS sequence"/>
</dbReference>
<dbReference type="EMBL" id="BGPR01000136">
    <property type="protein sequence ID" value="GBL98117.1"/>
    <property type="molecule type" value="Genomic_DNA"/>
</dbReference>
<reference evidence="3 4" key="1">
    <citation type="journal article" date="2019" name="Sci. Rep.">
        <title>Orb-weaving spider Araneus ventricosus genome elucidates the spidroin gene catalogue.</title>
        <authorList>
            <person name="Kono N."/>
            <person name="Nakamura H."/>
            <person name="Ohtoshi R."/>
            <person name="Moran D.A.P."/>
            <person name="Shinohara A."/>
            <person name="Yoshida Y."/>
            <person name="Fujiwara M."/>
            <person name="Mori M."/>
            <person name="Tomita M."/>
            <person name="Arakawa K."/>
        </authorList>
    </citation>
    <scope>NUCLEOTIDE SEQUENCE [LARGE SCALE GENOMIC DNA]</scope>
</reference>
<evidence type="ECO:0000313" key="3">
    <source>
        <dbReference type="EMBL" id="GBL98117.1"/>
    </source>
</evidence>
<protein>
    <submittedName>
        <fullName evidence="3">Uncharacterized protein K02A2.6</fullName>
    </submittedName>
</protein>
<sequence>MKKKVDVAIDKLLDQRVLEPTSNPKWSTPIVSIIKQSGEIRLCADYKETINKVMENNPYPMPSANHILANLADGKFFSKIYLAQAYLQLRVDDASVESQTIIMHRRAFKVNRLQFGVNVALGLFQNFMDDLLKGIPGVSPYFDDVLISEATEEKLFSCFLKDKASIAEPLHRLLEKNTEWKLTPDHEKAFAAVKELLPSDSVLVPFNEKLPLILACDATPYGPNCIPGTIIEKTGLLSYETVTPDGKSIRCHLDQMGSRKTPTVTSQFSPETPENSTISAASSAISSSLNTPIKLSDPPAEIETPKKAPDKSHQS</sequence>
<dbReference type="InterPro" id="IPR043502">
    <property type="entry name" value="DNA/RNA_pol_sf"/>
</dbReference>
<dbReference type="OrthoDB" id="10058156at2759"/>
<dbReference type="GO" id="GO:0071897">
    <property type="term" value="P:DNA biosynthetic process"/>
    <property type="evidence" value="ECO:0007669"/>
    <property type="project" value="UniProtKB-ARBA"/>
</dbReference>
<feature type="region of interest" description="Disordered" evidence="1">
    <location>
        <begin position="255"/>
        <end position="315"/>
    </location>
</feature>
<proteinExistence type="predicted"/>
<feature type="compositionally biased region" description="Low complexity" evidence="1">
    <location>
        <begin position="276"/>
        <end position="288"/>
    </location>
</feature>
<feature type="compositionally biased region" description="Basic and acidic residues" evidence="1">
    <location>
        <begin position="303"/>
        <end position="315"/>
    </location>
</feature>
<dbReference type="PANTHER" id="PTHR37984:SF12">
    <property type="entry name" value="RIBONUCLEASE H"/>
    <property type="match status" value="1"/>
</dbReference>
<evidence type="ECO:0000313" key="4">
    <source>
        <dbReference type="Proteomes" id="UP000499080"/>
    </source>
</evidence>
<dbReference type="Gene3D" id="3.10.10.10">
    <property type="entry name" value="HIV Type 1 Reverse Transcriptase, subunit A, domain 1"/>
    <property type="match status" value="1"/>
</dbReference>
<keyword evidence="4" id="KW-1185">Reference proteome</keyword>
<gene>
    <name evidence="3" type="primary">K02A2.6_255</name>
    <name evidence="3" type="ORF">AVEN_84612_1</name>
</gene>
<dbReference type="CDD" id="cd01647">
    <property type="entry name" value="RT_LTR"/>
    <property type="match status" value="1"/>
</dbReference>
<accession>A0A4Y2C2Y0</accession>
<dbReference type="InterPro" id="IPR043128">
    <property type="entry name" value="Rev_trsase/Diguanyl_cyclase"/>
</dbReference>
<dbReference type="InterPro" id="IPR000477">
    <property type="entry name" value="RT_dom"/>
</dbReference>
<feature type="compositionally biased region" description="Polar residues" evidence="1">
    <location>
        <begin position="258"/>
        <end position="275"/>
    </location>
</feature>
<dbReference type="SUPFAM" id="SSF56672">
    <property type="entry name" value="DNA/RNA polymerases"/>
    <property type="match status" value="1"/>
</dbReference>
<name>A0A4Y2C2Y0_ARAVE</name>
<comment type="caution">
    <text evidence="3">The sequence shown here is derived from an EMBL/GenBank/DDBJ whole genome shotgun (WGS) entry which is preliminary data.</text>
</comment>
<organism evidence="3 4">
    <name type="scientific">Araneus ventricosus</name>
    <name type="common">Orbweaver spider</name>
    <name type="synonym">Epeira ventricosa</name>
    <dbReference type="NCBI Taxonomy" id="182803"/>
    <lineage>
        <taxon>Eukaryota</taxon>
        <taxon>Metazoa</taxon>
        <taxon>Ecdysozoa</taxon>
        <taxon>Arthropoda</taxon>
        <taxon>Chelicerata</taxon>
        <taxon>Arachnida</taxon>
        <taxon>Araneae</taxon>
        <taxon>Araneomorphae</taxon>
        <taxon>Entelegynae</taxon>
        <taxon>Araneoidea</taxon>
        <taxon>Araneidae</taxon>
        <taxon>Araneus</taxon>
    </lineage>
</organism>
<feature type="domain" description="Reverse transcriptase" evidence="2">
    <location>
        <begin position="35"/>
        <end position="188"/>
    </location>
</feature>
<dbReference type="PANTHER" id="PTHR37984">
    <property type="entry name" value="PROTEIN CBG26694"/>
    <property type="match status" value="1"/>
</dbReference>
<evidence type="ECO:0000256" key="1">
    <source>
        <dbReference type="SAM" id="MobiDB-lite"/>
    </source>
</evidence>
<dbReference type="AlphaFoldDB" id="A0A4Y2C2Y0"/>